<keyword evidence="1" id="KW-0812">Transmembrane</keyword>
<feature type="transmembrane region" description="Helical" evidence="1">
    <location>
        <begin position="62"/>
        <end position="79"/>
    </location>
</feature>
<accession>A0A415EWM5</accession>
<reference evidence="2 3" key="1">
    <citation type="submission" date="2018-08" db="EMBL/GenBank/DDBJ databases">
        <title>A genome reference for cultivated species of the human gut microbiota.</title>
        <authorList>
            <person name="Zou Y."/>
            <person name="Xue W."/>
            <person name="Luo G."/>
        </authorList>
    </citation>
    <scope>NUCLEOTIDE SEQUENCE [LARGE SCALE GENOMIC DNA]</scope>
    <source>
        <strain evidence="2 3">AF48-16</strain>
    </source>
</reference>
<dbReference type="EMBL" id="QRMZ01000003">
    <property type="protein sequence ID" value="RHK07643.1"/>
    <property type="molecule type" value="Genomic_DNA"/>
</dbReference>
<feature type="transmembrane region" description="Helical" evidence="1">
    <location>
        <begin position="32"/>
        <end position="50"/>
    </location>
</feature>
<feature type="transmembrane region" description="Helical" evidence="1">
    <location>
        <begin position="85"/>
        <end position="107"/>
    </location>
</feature>
<proteinExistence type="predicted"/>
<dbReference type="AlphaFoldDB" id="A0A415EWM5"/>
<evidence type="ECO:0000313" key="3">
    <source>
        <dbReference type="Proteomes" id="UP000286288"/>
    </source>
</evidence>
<sequence>MSGLIVVLLTIYFASRKDKEQWLFDRKRLTILALMFVIVGISWGLNDKIMKDPLNQNIRSDLLFNYSFPLLICMLGLFIKEIPRWGRIMTLSFGFMIFGYLAMHYLIGFHNPYWENLQLSPLYWLPSD</sequence>
<organism evidence="2 3">
    <name type="scientific">Enterococcus casseliflavus</name>
    <name type="common">Enterococcus flavescens</name>
    <dbReference type="NCBI Taxonomy" id="37734"/>
    <lineage>
        <taxon>Bacteria</taxon>
        <taxon>Bacillati</taxon>
        <taxon>Bacillota</taxon>
        <taxon>Bacilli</taxon>
        <taxon>Lactobacillales</taxon>
        <taxon>Enterococcaceae</taxon>
        <taxon>Enterococcus</taxon>
    </lineage>
</organism>
<keyword evidence="1" id="KW-1133">Transmembrane helix</keyword>
<keyword evidence="1" id="KW-0472">Membrane</keyword>
<name>A0A415EWM5_ENTCA</name>
<gene>
    <name evidence="2" type="ORF">DW084_02885</name>
</gene>
<evidence type="ECO:0000313" key="2">
    <source>
        <dbReference type="EMBL" id="RHK07643.1"/>
    </source>
</evidence>
<evidence type="ECO:0000256" key="1">
    <source>
        <dbReference type="SAM" id="Phobius"/>
    </source>
</evidence>
<protein>
    <submittedName>
        <fullName evidence="2">Uncharacterized protein</fullName>
    </submittedName>
</protein>
<comment type="caution">
    <text evidence="2">The sequence shown here is derived from an EMBL/GenBank/DDBJ whole genome shotgun (WGS) entry which is preliminary data.</text>
</comment>
<dbReference type="Proteomes" id="UP000286288">
    <property type="component" value="Unassembled WGS sequence"/>
</dbReference>